<dbReference type="GO" id="GO:0005737">
    <property type="term" value="C:cytoplasm"/>
    <property type="evidence" value="ECO:0007669"/>
    <property type="project" value="TreeGrafter"/>
</dbReference>
<dbReference type="CDD" id="cd00015">
    <property type="entry name" value="ALBUMIN"/>
    <property type="match status" value="1"/>
</dbReference>
<dbReference type="InterPro" id="IPR014760">
    <property type="entry name" value="Serum_albumin_N"/>
</dbReference>
<feature type="non-terminal residue" evidence="15">
    <location>
        <position position="1"/>
    </location>
</feature>
<evidence type="ECO:0000256" key="4">
    <source>
        <dbReference type="ARBA" id="ARBA00022448"/>
    </source>
</evidence>
<dbReference type="PANTHER" id="PTHR11385">
    <property type="entry name" value="SERUM ALBUMIN-RELATED"/>
    <property type="match status" value="1"/>
</dbReference>
<keyword evidence="5" id="KW-0964">Secreted</keyword>
<comment type="subunit">
    <text evidence="13">Associates with membrane-bound immunoglobulin on the surface of B-lymphocytes and with IgG Fc receptor on the membranes of T-lymphocytes. Interacts with LRP2; the interaction is required for renal uptake of GC in complex with 25-hydroxyvitamin D3.</text>
</comment>
<feature type="domain" description="Albumin" evidence="14">
    <location>
        <begin position="190"/>
        <end position="376"/>
    </location>
</feature>
<keyword evidence="4" id="KW-0813">Transport</keyword>
<protein>
    <recommendedName>
        <fullName evidence="3">Vitamin D-binding protein</fullName>
    </recommendedName>
    <alternativeName>
        <fullName evidence="11">Gc-globulin</fullName>
    </alternativeName>
    <alternativeName>
        <fullName evidence="12">Group-specific component</fullName>
    </alternativeName>
</protein>
<feature type="domain" description="Albumin" evidence="14">
    <location>
        <begin position="1"/>
        <end position="189"/>
    </location>
</feature>
<dbReference type="GO" id="GO:0090482">
    <property type="term" value="F:vitamin transmembrane transporter activity"/>
    <property type="evidence" value="ECO:0007669"/>
    <property type="project" value="InterPro"/>
</dbReference>
<evidence type="ECO:0000256" key="3">
    <source>
        <dbReference type="ARBA" id="ARBA00020134"/>
    </source>
</evidence>
<evidence type="ECO:0000256" key="5">
    <source>
        <dbReference type="ARBA" id="ARBA00022525"/>
    </source>
</evidence>
<dbReference type="InterPro" id="IPR020858">
    <property type="entry name" value="Serum_albumin-like"/>
</dbReference>
<evidence type="ECO:0000256" key="12">
    <source>
        <dbReference type="ARBA" id="ARBA00032443"/>
    </source>
</evidence>
<dbReference type="OrthoDB" id="9874779at2759"/>
<evidence type="ECO:0000256" key="1">
    <source>
        <dbReference type="ARBA" id="ARBA00002354"/>
    </source>
</evidence>
<dbReference type="GO" id="GO:0005499">
    <property type="term" value="F:vitamin D binding"/>
    <property type="evidence" value="ECO:0007669"/>
    <property type="project" value="UniProtKB-KW"/>
</dbReference>
<gene>
    <name evidence="15" type="primary">Gc</name>
    <name evidence="15" type="ORF">TROMEL_R04324</name>
</gene>
<dbReference type="InterPro" id="IPR000264">
    <property type="entry name" value="ALB/AFP/VDB"/>
</dbReference>
<dbReference type="InterPro" id="IPR015247">
    <property type="entry name" value="VitD-bind_III"/>
</dbReference>
<keyword evidence="9" id="KW-1015">Disulfide bond</keyword>
<evidence type="ECO:0000256" key="11">
    <source>
        <dbReference type="ARBA" id="ARBA00029834"/>
    </source>
</evidence>
<evidence type="ECO:0000313" key="15">
    <source>
        <dbReference type="EMBL" id="NXJ82562.1"/>
    </source>
</evidence>
<dbReference type="Gene3D" id="1.10.246.10">
    <property type="match status" value="5"/>
</dbReference>
<dbReference type="Pfam" id="PF00273">
    <property type="entry name" value="Serum_albumin"/>
    <property type="match status" value="2"/>
</dbReference>
<organism evidence="15 16">
    <name type="scientific">Trogon melanurus</name>
    <name type="common">Black-tailed trogon</name>
    <dbReference type="NCBI Taxonomy" id="56311"/>
    <lineage>
        <taxon>Eukaryota</taxon>
        <taxon>Metazoa</taxon>
        <taxon>Chordata</taxon>
        <taxon>Craniata</taxon>
        <taxon>Vertebrata</taxon>
        <taxon>Euteleostomi</taxon>
        <taxon>Archelosauria</taxon>
        <taxon>Archosauria</taxon>
        <taxon>Dinosauria</taxon>
        <taxon>Saurischia</taxon>
        <taxon>Theropoda</taxon>
        <taxon>Coelurosauria</taxon>
        <taxon>Aves</taxon>
        <taxon>Neognathae</taxon>
        <taxon>Neoaves</taxon>
        <taxon>Telluraves</taxon>
        <taxon>Coraciimorphae</taxon>
        <taxon>Trogoniformes</taxon>
        <taxon>Trogonidae</taxon>
        <taxon>Trogon</taxon>
    </lineage>
</organism>
<name>A0A7L0EKH1_TROML</name>
<dbReference type="GO" id="GO:0003779">
    <property type="term" value="F:actin binding"/>
    <property type="evidence" value="ECO:0007669"/>
    <property type="project" value="UniProtKB-KW"/>
</dbReference>
<dbReference type="InterPro" id="IPR000213">
    <property type="entry name" value="VitD-bd"/>
</dbReference>
<keyword evidence="16" id="KW-1185">Reference proteome</keyword>
<keyword evidence="8" id="KW-0848">Vitamin D</keyword>
<keyword evidence="6" id="KW-0732">Signal</keyword>
<evidence type="ECO:0000256" key="8">
    <source>
        <dbReference type="ARBA" id="ARBA00022897"/>
    </source>
</evidence>
<evidence type="ECO:0000256" key="13">
    <source>
        <dbReference type="ARBA" id="ARBA00046813"/>
    </source>
</evidence>
<dbReference type="PRINTS" id="PR00804">
    <property type="entry name" value="VITAMNDBNDNG"/>
</dbReference>
<dbReference type="GO" id="GO:0072562">
    <property type="term" value="C:blood microparticle"/>
    <property type="evidence" value="ECO:0007669"/>
    <property type="project" value="TreeGrafter"/>
</dbReference>
<comment type="subcellular location">
    <subcellularLocation>
        <location evidence="2">Secreted</location>
    </subcellularLocation>
</comment>
<evidence type="ECO:0000256" key="9">
    <source>
        <dbReference type="ARBA" id="ARBA00023157"/>
    </source>
</evidence>
<proteinExistence type="predicted"/>
<evidence type="ECO:0000256" key="2">
    <source>
        <dbReference type="ARBA" id="ARBA00004613"/>
    </source>
</evidence>
<evidence type="ECO:0000313" key="16">
    <source>
        <dbReference type="Proteomes" id="UP000550660"/>
    </source>
</evidence>
<reference evidence="15 16" key="1">
    <citation type="submission" date="2019-09" db="EMBL/GenBank/DDBJ databases">
        <title>Bird 10,000 Genomes (B10K) Project - Family phase.</title>
        <authorList>
            <person name="Zhang G."/>
        </authorList>
    </citation>
    <scope>NUCLEOTIDE SEQUENCE [LARGE SCALE GENOMIC DNA]</scope>
    <source>
        <strain evidence="15">B10K-DU-007-40</strain>
        <tissue evidence="15">Mixed tissue sample</tissue>
    </source>
</reference>
<feature type="non-terminal residue" evidence="15">
    <location>
        <position position="448"/>
    </location>
</feature>
<dbReference type="Pfam" id="PF09164">
    <property type="entry name" value="VitD-bind_III"/>
    <property type="match status" value="1"/>
</dbReference>
<comment type="function">
    <text evidence="1">Involved in vitamin D transport and storage, scavenging of extracellular G-actin, enhancement of the chemotactic activity of C5 alpha for neutrophils in inflammation and macrophage activation.</text>
</comment>
<dbReference type="PANTHER" id="PTHR11385:SF11">
    <property type="entry name" value="VITAMIN D-BINDING PROTEIN"/>
    <property type="match status" value="1"/>
</dbReference>
<evidence type="ECO:0000259" key="14">
    <source>
        <dbReference type="PROSITE" id="PS51438"/>
    </source>
</evidence>
<comment type="caution">
    <text evidence="15">The sequence shown here is derived from an EMBL/GenBank/DDBJ whole genome shotgun (WGS) entry which is preliminary data.</text>
</comment>
<keyword evidence="7" id="KW-0677">Repeat</keyword>
<dbReference type="EMBL" id="VXAG01001049">
    <property type="protein sequence ID" value="NXJ82562.1"/>
    <property type="molecule type" value="Genomic_DNA"/>
</dbReference>
<dbReference type="PRINTS" id="PR00802">
    <property type="entry name" value="SERUMALBUMIN"/>
</dbReference>
<dbReference type="AlphaFoldDB" id="A0A7L0EKH1"/>
<dbReference type="PROSITE" id="PS51438">
    <property type="entry name" value="ALBUMIN_2"/>
    <property type="match status" value="2"/>
</dbReference>
<dbReference type="SUPFAM" id="SSF48552">
    <property type="entry name" value="Serum albumin-like"/>
    <property type="match status" value="3"/>
</dbReference>
<dbReference type="Proteomes" id="UP000550660">
    <property type="component" value="Unassembled WGS sequence"/>
</dbReference>
<evidence type="ECO:0000256" key="7">
    <source>
        <dbReference type="ARBA" id="ARBA00022737"/>
    </source>
</evidence>
<keyword evidence="10" id="KW-0009">Actin-binding</keyword>
<dbReference type="SMART" id="SM00103">
    <property type="entry name" value="ALBUMIN"/>
    <property type="match status" value="2"/>
</dbReference>
<evidence type="ECO:0000256" key="6">
    <source>
        <dbReference type="ARBA" id="ARBA00022729"/>
    </source>
</evidence>
<sequence length="448" mass="49590">GKAYVRDKVCREFQMLGKEDFRTLTIIAKSRKFSNATFEEIDHLVREIVSLAETCCADGADPSCYDAGSSALSAKSCSESSPFPAHPGTAGCCAHEGLEQKLCLAALRHPPQQLPRYVQPSNEELCQAFKKDPKDFADRFLHEYASSYGQAPLPVLLGSTRAFLSMVSTCCISPKPTACFLKEKLERKTLSLLTLTSNRVCSRFTAYGKDKVIFSYLTSLAQKIPRASFEDLLPLAEDAAEVFSQCCDSVAEDCMQKKLSEHTAKACGVLSARDERFADCCKGKNLVQNHFCISALPPAPALELPEVQKPTDKQLCSEEGARHAKRYLFELARRHTSVPDAFLSELYDASQKVREECCSAKDTSACLSSKRQQMGKELPPILEKANQFCRQYTELNFLDFKKRLRESLTATMPEASPELLGRLVEQSADFASTCCPPNSPPLYCASKV</sequence>
<accession>A0A7L0EKH1</accession>
<evidence type="ECO:0000256" key="10">
    <source>
        <dbReference type="ARBA" id="ARBA00023203"/>
    </source>
</evidence>